<dbReference type="AlphaFoldDB" id="A0AAE0DF93"/>
<gene>
    <name evidence="2" type="ORF">OEA41_010553</name>
</gene>
<keyword evidence="3" id="KW-1185">Reference proteome</keyword>
<keyword evidence="1" id="KW-0378">Hydrolase</keyword>
<dbReference type="EMBL" id="JASNWA010000011">
    <property type="protein sequence ID" value="KAK3167426.1"/>
    <property type="molecule type" value="Genomic_DNA"/>
</dbReference>
<dbReference type="Pfam" id="PF00328">
    <property type="entry name" value="His_Phos_2"/>
    <property type="match status" value="1"/>
</dbReference>
<dbReference type="GO" id="GO:0003993">
    <property type="term" value="F:acid phosphatase activity"/>
    <property type="evidence" value="ECO:0007669"/>
    <property type="project" value="TreeGrafter"/>
</dbReference>
<proteinExistence type="predicted"/>
<evidence type="ECO:0000256" key="1">
    <source>
        <dbReference type="ARBA" id="ARBA00022801"/>
    </source>
</evidence>
<dbReference type="SUPFAM" id="SSF53254">
    <property type="entry name" value="Phosphoglycerate mutase-like"/>
    <property type="match status" value="1"/>
</dbReference>
<sequence length="546" mass="59101">MPVDASTTITVPYDTTTDGALNLPRANQRTRILLIRYTITTITVPNTSTDITTKTVTSTLPDATYYAACDSNNLITTVDGGNIYSLYFNGDTQVIYPAASAYDCCVAGLLNPPCGAIFNFGVFGSTCTGVLDGTLLSRHGGRDPTPGKTALYAQTIEKIKSNVHVFQGAYAFLTDYNYTLGADQLTAFGEQQMVNSGTDFFIRYKDLATASNPFVRASGQQRVIDSAEKFNQGFHQAKLAAGGSKDAQYPYDVVTISEEAGSNNTLDHGLCTAFEIDGYKTRHAAQRTFASTFIPAITSRLNTALPNANITESETIFLMDLCPFETVASPTGTPSPFCALFSQPEWEKYDYCQTIGKYYSFGPGNALGPTQGTGFVNELVARLTGNPVDDHTSVNQTLDSSPDTFPLGRTLYADFGHDNDMIAAFFALGLYNSTPTLSTSHLMTAEEMKGFSCAWTVPFAARAFFEKMQCRGVDEEMVRVLVNGRVVPLESCGGDQMGRCTLSRFVESLSFARDGGRWDQCFIDTQKGGEFVNGETFGDDGGGETS</sequence>
<dbReference type="PANTHER" id="PTHR20963">
    <property type="entry name" value="MULTIPLE INOSITOL POLYPHOSPHATE PHOSPHATASE-RELATED"/>
    <property type="match status" value="1"/>
</dbReference>
<protein>
    <recommendedName>
        <fullName evidence="4">3-phytase</fullName>
    </recommendedName>
</protein>
<dbReference type="InterPro" id="IPR029033">
    <property type="entry name" value="His_PPase_superfam"/>
</dbReference>
<accession>A0AAE0DF93</accession>
<dbReference type="InterPro" id="IPR000560">
    <property type="entry name" value="His_Pase_clade-2"/>
</dbReference>
<reference evidence="2" key="1">
    <citation type="submission" date="2022-11" db="EMBL/GenBank/DDBJ databases">
        <title>Chromosomal genome sequence assembly and mating type (MAT) locus characterization of the leprose asexual lichenized fungus Lepraria neglecta (Nyl.) Erichsen.</title>
        <authorList>
            <person name="Allen J.L."/>
            <person name="Pfeffer B."/>
        </authorList>
    </citation>
    <scope>NUCLEOTIDE SEQUENCE</scope>
    <source>
        <strain evidence="2">Allen 5258</strain>
    </source>
</reference>
<name>A0AAE0DF93_9LECA</name>
<organism evidence="2 3">
    <name type="scientific">Lepraria neglecta</name>
    <dbReference type="NCBI Taxonomy" id="209136"/>
    <lineage>
        <taxon>Eukaryota</taxon>
        <taxon>Fungi</taxon>
        <taxon>Dikarya</taxon>
        <taxon>Ascomycota</taxon>
        <taxon>Pezizomycotina</taxon>
        <taxon>Lecanoromycetes</taxon>
        <taxon>OSLEUM clade</taxon>
        <taxon>Lecanoromycetidae</taxon>
        <taxon>Lecanorales</taxon>
        <taxon>Lecanorineae</taxon>
        <taxon>Stereocaulaceae</taxon>
        <taxon>Lepraria</taxon>
    </lineage>
</organism>
<evidence type="ECO:0008006" key="4">
    <source>
        <dbReference type="Google" id="ProtNLM"/>
    </source>
</evidence>
<evidence type="ECO:0000313" key="2">
    <source>
        <dbReference type="EMBL" id="KAK3167426.1"/>
    </source>
</evidence>
<evidence type="ECO:0000313" key="3">
    <source>
        <dbReference type="Proteomes" id="UP001276659"/>
    </source>
</evidence>
<dbReference type="Proteomes" id="UP001276659">
    <property type="component" value="Unassembled WGS sequence"/>
</dbReference>
<dbReference type="Gene3D" id="3.40.50.1240">
    <property type="entry name" value="Phosphoglycerate mutase-like"/>
    <property type="match status" value="1"/>
</dbReference>
<dbReference type="CDD" id="cd07061">
    <property type="entry name" value="HP_HAP_like"/>
    <property type="match status" value="1"/>
</dbReference>
<comment type="caution">
    <text evidence="2">The sequence shown here is derived from an EMBL/GenBank/DDBJ whole genome shotgun (WGS) entry which is preliminary data.</text>
</comment>
<dbReference type="PANTHER" id="PTHR20963:SF24">
    <property type="entry name" value="3-PHYTASE B"/>
    <property type="match status" value="1"/>
</dbReference>